<proteinExistence type="predicted"/>
<accession>A0AAP3UY04</accession>
<evidence type="ECO:0000313" key="2">
    <source>
        <dbReference type="EMBL" id="MDF1585633.1"/>
    </source>
</evidence>
<evidence type="ECO:0000259" key="1">
    <source>
        <dbReference type="Pfam" id="PF22513"/>
    </source>
</evidence>
<dbReference type="GO" id="GO:0006355">
    <property type="term" value="P:regulation of DNA-templated transcription"/>
    <property type="evidence" value="ECO:0007669"/>
    <property type="project" value="InterPro"/>
</dbReference>
<dbReference type="EMBL" id="JARGEQ010000027">
    <property type="protein sequence ID" value="MDF1585633.1"/>
    <property type="molecule type" value="Genomic_DNA"/>
</dbReference>
<gene>
    <name evidence="2" type="ORF">PZ740_04425</name>
</gene>
<dbReference type="InterPro" id="IPR013321">
    <property type="entry name" value="Arc_rbn_hlx_hlx"/>
</dbReference>
<dbReference type="SUPFAM" id="SSF47598">
    <property type="entry name" value="Ribbon-helix-helix"/>
    <property type="match status" value="1"/>
</dbReference>
<reference evidence="2 3" key="1">
    <citation type="submission" date="2023-03" db="EMBL/GenBank/DDBJ databases">
        <title>YIM 152171 draft genome.</title>
        <authorList>
            <person name="Yang Z."/>
        </authorList>
    </citation>
    <scope>NUCLEOTIDE SEQUENCE [LARGE SCALE GENOMIC DNA]</scope>
    <source>
        <strain evidence="2 3">YIM 152171</strain>
    </source>
</reference>
<comment type="caution">
    <text evidence="2">The sequence shown here is derived from an EMBL/GenBank/DDBJ whole genome shotgun (WGS) entry which is preliminary data.</text>
</comment>
<name>A0AAP3UY04_9PROT</name>
<organism evidence="2 3">
    <name type="scientific">Marinimicrococcus flavescens</name>
    <dbReference type="NCBI Taxonomy" id="3031815"/>
    <lineage>
        <taxon>Bacteria</taxon>
        <taxon>Pseudomonadati</taxon>
        <taxon>Pseudomonadota</taxon>
        <taxon>Alphaproteobacteria</taxon>
        <taxon>Geminicoccales</taxon>
        <taxon>Geminicoccaceae</taxon>
        <taxon>Marinimicrococcus</taxon>
    </lineage>
</organism>
<dbReference type="AlphaFoldDB" id="A0AAP3UY04"/>
<dbReference type="Gene3D" id="1.10.1220.10">
    <property type="entry name" value="Met repressor-like"/>
    <property type="match status" value="1"/>
</dbReference>
<dbReference type="InterPro" id="IPR053853">
    <property type="entry name" value="FitA-like_RHH"/>
</dbReference>
<evidence type="ECO:0000313" key="3">
    <source>
        <dbReference type="Proteomes" id="UP001301140"/>
    </source>
</evidence>
<dbReference type="Proteomes" id="UP001301140">
    <property type="component" value="Unassembled WGS sequence"/>
</dbReference>
<keyword evidence="3" id="KW-1185">Reference proteome</keyword>
<dbReference type="InterPro" id="IPR010985">
    <property type="entry name" value="Ribbon_hlx_hlx"/>
</dbReference>
<dbReference type="Pfam" id="PF22513">
    <property type="entry name" value="FitA-like_RHH"/>
    <property type="match status" value="1"/>
</dbReference>
<feature type="domain" description="Antitoxin FitA-like ribbon-helix-helix" evidence="1">
    <location>
        <begin position="2"/>
        <end position="40"/>
    </location>
</feature>
<dbReference type="RefSeq" id="WP_327788052.1">
    <property type="nucleotide sequence ID" value="NZ_JARGEQ010000027.1"/>
</dbReference>
<sequence length="108" mass="12023">MATLTVRNLPKETLERLEARARAHNRSLEAEVRELLGRAVQPGQGEPDLGQLLELVDRVAAMTPAVPQTDSAELRDRMRAISERILAQREGRPLEESAGLLDMDREGL</sequence>
<protein>
    <recommendedName>
        <fullName evidence="1">Antitoxin FitA-like ribbon-helix-helix domain-containing protein</fullName>
    </recommendedName>
</protein>